<name>A0A7S0ZXT3_NOCSC</name>
<gene>
    <name evidence="8" type="ORF">NSCI0253_LOCUS10411</name>
</gene>
<accession>A0A7S0ZXT3</accession>
<feature type="transmembrane region" description="Helical" evidence="7">
    <location>
        <begin position="56"/>
        <end position="74"/>
    </location>
</feature>
<dbReference type="GO" id="GO:0022857">
    <property type="term" value="F:transmembrane transporter activity"/>
    <property type="evidence" value="ECO:0007669"/>
    <property type="project" value="InterPro"/>
</dbReference>
<feature type="transmembrane region" description="Helical" evidence="7">
    <location>
        <begin position="292"/>
        <end position="310"/>
    </location>
</feature>
<feature type="transmembrane region" description="Helical" evidence="7">
    <location>
        <begin position="266"/>
        <end position="286"/>
    </location>
</feature>
<keyword evidence="4 7" id="KW-0812">Transmembrane</keyword>
<feature type="transmembrane region" description="Helical" evidence="7">
    <location>
        <begin position="242"/>
        <end position="259"/>
    </location>
</feature>
<evidence type="ECO:0000256" key="3">
    <source>
        <dbReference type="ARBA" id="ARBA00022448"/>
    </source>
</evidence>
<feature type="transmembrane region" description="Helical" evidence="7">
    <location>
        <begin position="136"/>
        <end position="155"/>
    </location>
</feature>
<evidence type="ECO:0000313" key="8">
    <source>
        <dbReference type="EMBL" id="CAD8836063.1"/>
    </source>
</evidence>
<feature type="transmembrane region" description="Helical" evidence="7">
    <location>
        <begin position="204"/>
        <end position="222"/>
    </location>
</feature>
<evidence type="ECO:0000256" key="1">
    <source>
        <dbReference type="ARBA" id="ARBA00004141"/>
    </source>
</evidence>
<dbReference type="EMBL" id="HBFQ01015020">
    <property type="protein sequence ID" value="CAD8836063.1"/>
    <property type="molecule type" value="Transcribed_RNA"/>
</dbReference>
<dbReference type="InterPro" id="IPR009262">
    <property type="entry name" value="SLC35_F1/F2/F6"/>
</dbReference>
<evidence type="ECO:0000256" key="4">
    <source>
        <dbReference type="ARBA" id="ARBA00022692"/>
    </source>
</evidence>
<dbReference type="Pfam" id="PF06027">
    <property type="entry name" value="SLC35F"/>
    <property type="match status" value="1"/>
</dbReference>
<keyword evidence="3" id="KW-0813">Transport</keyword>
<proteinExistence type="inferred from homology"/>
<keyword evidence="6 7" id="KW-0472">Membrane</keyword>
<dbReference type="InterPro" id="IPR052221">
    <property type="entry name" value="SLC35F_Transporter"/>
</dbReference>
<organism evidence="8">
    <name type="scientific">Noctiluca scintillans</name>
    <name type="common">Sea sparkle</name>
    <name type="synonym">Red tide dinoflagellate</name>
    <dbReference type="NCBI Taxonomy" id="2966"/>
    <lineage>
        <taxon>Eukaryota</taxon>
        <taxon>Sar</taxon>
        <taxon>Alveolata</taxon>
        <taxon>Dinophyceae</taxon>
        <taxon>Noctilucales</taxon>
        <taxon>Noctilucaceae</taxon>
        <taxon>Noctiluca</taxon>
    </lineage>
</organism>
<evidence type="ECO:0000256" key="2">
    <source>
        <dbReference type="ARBA" id="ARBA00007863"/>
    </source>
</evidence>
<evidence type="ECO:0000256" key="7">
    <source>
        <dbReference type="SAM" id="Phobius"/>
    </source>
</evidence>
<feature type="transmembrane region" description="Helical" evidence="7">
    <location>
        <begin position="81"/>
        <end position="99"/>
    </location>
</feature>
<dbReference type="InterPro" id="IPR037185">
    <property type="entry name" value="EmrE-like"/>
</dbReference>
<feature type="transmembrane region" description="Helical" evidence="7">
    <location>
        <begin position="175"/>
        <end position="195"/>
    </location>
</feature>
<evidence type="ECO:0000256" key="6">
    <source>
        <dbReference type="ARBA" id="ARBA00023136"/>
    </source>
</evidence>
<dbReference type="PANTHER" id="PTHR14233:SF4">
    <property type="entry name" value="SOLUTE CARRIER FAMILY 35 MEMBER F2"/>
    <property type="match status" value="1"/>
</dbReference>
<evidence type="ECO:0000256" key="5">
    <source>
        <dbReference type="ARBA" id="ARBA00022989"/>
    </source>
</evidence>
<dbReference type="SUPFAM" id="SSF103481">
    <property type="entry name" value="Multidrug resistance efflux transporter EmrE"/>
    <property type="match status" value="1"/>
</dbReference>
<sequence>MRELSNAKGRLMASVSWTSLRSMVLGQVISVLITGTGVFSSLLAAEGINMPVTQSSLNYVLLCGLFLSVLPKLLREGLSGPIWIYVLWAVCDVEANFIVVEAYQYTSIASVMLLDCFAIPCSMVLSYILLKGRYTLVHIGACCICFLGISLTVWSDVISRTNKSSSHGPSWVGDVMVLCGAGMYGLSNVLQEMLLKRGCTVREALGVLGVLGTVLSTVQALSTERLRLEEVTWNASKVVHMLGFQLCLFGMYLLTSLFLSVADAALFNLSLLTSDIYSVAWAWAVMHHRPTWLYGAAFATTVSGLIVYHTQPSPVLADNLRIVGGSSHPSSPLLENGPEKPSDSI</sequence>
<feature type="transmembrane region" description="Helical" evidence="7">
    <location>
        <begin position="105"/>
        <end position="129"/>
    </location>
</feature>
<comment type="similarity">
    <text evidence="2">Belongs to the SLC35F solute transporter family.</text>
</comment>
<dbReference type="GO" id="GO:0016020">
    <property type="term" value="C:membrane"/>
    <property type="evidence" value="ECO:0007669"/>
    <property type="project" value="UniProtKB-SubCell"/>
</dbReference>
<keyword evidence="5 7" id="KW-1133">Transmembrane helix</keyword>
<reference evidence="8" key="1">
    <citation type="submission" date="2021-01" db="EMBL/GenBank/DDBJ databases">
        <authorList>
            <person name="Corre E."/>
            <person name="Pelletier E."/>
            <person name="Niang G."/>
            <person name="Scheremetjew M."/>
            <person name="Finn R."/>
            <person name="Kale V."/>
            <person name="Holt S."/>
            <person name="Cochrane G."/>
            <person name="Meng A."/>
            <person name="Brown T."/>
            <person name="Cohen L."/>
        </authorList>
    </citation>
    <scope>NUCLEOTIDE SEQUENCE</scope>
</reference>
<protein>
    <submittedName>
        <fullName evidence="8">Uncharacterized protein</fullName>
    </submittedName>
</protein>
<dbReference type="PANTHER" id="PTHR14233">
    <property type="entry name" value="DUF914-RELATED"/>
    <property type="match status" value="1"/>
</dbReference>
<feature type="transmembrane region" description="Helical" evidence="7">
    <location>
        <begin position="20"/>
        <end position="44"/>
    </location>
</feature>
<dbReference type="AlphaFoldDB" id="A0A7S0ZXT3"/>
<comment type="subcellular location">
    <subcellularLocation>
        <location evidence="1">Membrane</location>
        <topology evidence="1">Multi-pass membrane protein</topology>
    </subcellularLocation>
</comment>